<dbReference type="EMBL" id="GBXM01003881">
    <property type="protein sequence ID" value="JAI04697.1"/>
    <property type="molecule type" value="Transcribed_RNA"/>
</dbReference>
<dbReference type="AlphaFoldDB" id="A0A0E9XQI0"/>
<proteinExistence type="predicted"/>
<reference evidence="1" key="1">
    <citation type="submission" date="2014-11" db="EMBL/GenBank/DDBJ databases">
        <authorList>
            <person name="Amaro Gonzalez C."/>
        </authorList>
    </citation>
    <scope>NUCLEOTIDE SEQUENCE</scope>
</reference>
<organism evidence="1">
    <name type="scientific">Anguilla anguilla</name>
    <name type="common">European freshwater eel</name>
    <name type="synonym">Muraena anguilla</name>
    <dbReference type="NCBI Taxonomy" id="7936"/>
    <lineage>
        <taxon>Eukaryota</taxon>
        <taxon>Metazoa</taxon>
        <taxon>Chordata</taxon>
        <taxon>Craniata</taxon>
        <taxon>Vertebrata</taxon>
        <taxon>Euteleostomi</taxon>
        <taxon>Actinopterygii</taxon>
        <taxon>Neopterygii</taxon>
        <taxon>Teleostei</taxon>
        <taxon>Anguilliformes</taxon>
        <taxon>Anguillidae</taxon>
        <taxon>Anguilla</taxon>
    </lineage>
</organism>
<name>A0A0E9XQI0_ANGAN</name>
<evidence type="ECO:0000313" key="1">
    <source>
        <dbReference type="EMBL" id="JAI04697.1"/>
    </source>
</evidence>
<reference evidence="1" key="2">
    <citation type="journal article" date="2015" name="Fish Shellfish Immunol.">
        <title>Early steps in the European eel (Anguilla anguilla)-Vibrio vulnificus interaction in the gills: Role of the RtxA13 toxin.</title>
        <authorList>
            <person name="Callol A."/>
            <person name="Pajuelo D."/>
            <person name="Ebbesson L."/>
            <person name="Teles M."/>
            <person name="MacKenzie S."/>
            <person name="Amaro C."/>
        </authorList>
    </citation>
    <scope>NUCLEOTIDE SEQUENCE</scope>
</reference>
<accession>A0A0E9XQI0</accession>
<sequence>MGLKLTDNMALQTACFTVGFYNQNVCSGVGLPFIRPCL</sequence>
<protein>
    <submittedName>
        <fullName evidence="1">Uncharacterized protein</fullName>
    </submittedName>
</protein>